<dbReference type="InterPro" id="IPR008030">
    <property type="entry name" value="NmrA-like"/>
</dbReference>
<evidence type="ECO:0000256" key="2">
    <source>
        <dbReference type="ARBA" id="ARBA00022857"/>
    </source>
</evidence>
<name>A0A7W9P8T7_9NOCA</name>
<sequence>MSTDTILITGATGKQGGATARHLLTGGRRVRALVRNPAATAARALAAAGAELVVGDFDDPASIDAAVSGVRGVFAVPPNPFDPSVTDKDIEARRGERLVEAARRAGVDHIVFTGIGSFSGDDERIASGKKSIEQAVIASGMRYTLLRPVRFMENYLAQGSPIDGIVDGVHRHLFPPDRPVQMIAVEDIGIIAALAFADPERFHGRILELAGDALTPTAAAAKITEAIGTPVRYHQLTEAETDALGEPIASVARRITGGSVWHADIHALRVIHPGLRTLDAWLAETGAAQLKLSVAG</sequence>
<comment type="caution">
    <text evidence="4">The sequence shown here is derived from an EMBL/GenBank/DDBJ whole genome shotgun (WGS) entry which is preliminary data.</text>
</comment>
<evidence type="ECO:0000313" key="4">
    <source>
        <dbReference type="EMBL" id="MBB5911604.1"/>
    </source>
</evidence>
<dbReference type="PANTHER" id="PTHR42748:SF7">
    <property type="entry name" value="NMRA LIKE REDOX SENSOR 1-RELATED"/>
    <property type="match status" value="1"/>
</dbReference>
<dbReference type="Gene3D" id="3.90.25.10">
    <property type="entry name" value="UDP-galactose 4-epimerase, domain 1"/>
    <property type="match status" value="1"/>
</dbReference>
<dbReference type="AlphaFoldDB" id="A0A7W9P8T7"/>
<dbReference type="Proteomes" id="UP000540412">
    <property type="component" value="Unassembled WGS sequence"/>
</dbReference>
<dbReference type="Pfam" id="PF05368">
    <property type="entry name" value="NmrA"/>
    <property type="match status" value="1"/>
</dbReference>
<evidence type="ECO:0000256" key="1">
    <source>
        <dbReference type="ARBA" id="ARBA00006328"/>
    </source>
</evidence>
<reference evidence="4 5" key="1">
    <citation type="submission" date="2020-08" db="EMBL/GenBank/DDBJ databases">
        <title>Sequencing the genomes of 1000 actinobacteria strains.</title>
        <authorList>
            <person name="Klenk H.-P."/>
        </authorList>
    </citation>
    <scope>NUCLEOTIDE SEQUENCE [LARGE SCALE GENOMIC DNA]</scope>
    <source>
        <strain evidence="4 5">DSM 43582</strain>
    </source>
</reference>
<accession>A0A7W9P8T7</accession>
<dbReference type="InterPro" id="IPR036291">
    <property type="entry name" value="NAD(P)-bd_dom_sf"/>
</dbReference>
<dbReference type="PANTHER" id="PTHR42748">
    <property type="entry name" value="NITROGEN METABOLITE REPRESSION PROTEIN NMRA FAMILY MEMBER"/>
    <property type="match status" value="1"/>
</dbReference>
<keyword evidence="5" id="KW-1185">Reference proteome</keyword>
<evidence type="ECO:0000313" key="5">
    <source>
        <dbReference type="Proteomes" id="UP000540412"/>
    </source>
</evidence>
<gene>
    <name evidence="4" type="ORF">BJY24_000471</name>
</gene>
<feature type="domain" description="NmrA-like" evidence="3">
    <location>
        <begin position="3"/>
        <end position="240"/>
    </location>
</feature>
<proteinExistence type="inferred from homology"/>
<keyword evidence="2" id="KW-0521">NADP</keyword>
<evidence type="ECO:0000259" key="3">
    <source>
        <dbReference type="Pfam" id="PF05368"/>
    </source>
</evidence>
<dbReference type="SUPFAM" id="SSF51735">
    <property type="entry name" value="NAD(P)-binding Rossmann-fold domains"/>
    <property type="match status" value="1"/>
</dbReference>
<dbReference type="CDD" id="cd05251">
    <property type="entry name" value="NmrA_like_SDR_a"/>
    <property type="match status" value="1"/>
</dbReference>
<dbReference type="InterPro" id="IPR051164">
    <property type="entry name" value="NmrA-like_oxidored"/>
</dbReference>
<dbReference type="EMBL" id="JACHIT010000001">
    <property type="protein sequence ID" value="MBB5911604.1"/>
    <property type="molecule type" value="Genomic_DNA"/>
</dbReference>
<organism evidence="4 5">
    <name type="scientific">Nocardia transvalensis</name>
    <dbReference type="NCBI Taxonomy" id="37333"/>
    <lineage>
        <taxon>Bacteria</taxon>
        <taxon>Bacillati</taxon>
        <taxon>Actinomycetota</taxon>
        <taxon>Actinomycetes</taxon>
        <taxon>Mycobacteriales</taxon>
        <taxon>Nocardiaceae</taxon>
        <taxon>Nocardia</taxon>
    </lineage>
</organism>
<comment type="similarity">
    <text evidence="1">Belongs to the NmrA-type oxidoreductase family.</text>
</comment>
<dbReference type="Gene3D" id="3.40.50.720">
    <property type="entry name" value="NAD(P)-binding Rossmann-like Domain"/>
    <property type="match status" value="1"/>
</dbReference>
<protein>
    <submittedName>
        <fullName evidence="4">Uncharacterized protein YbjT (DUF2867 family)</fullName>
    </submittedName>
</protein>
<dbReference type="RefSeq" id="WP_040749617.1">
    <property type="nucleotide sequence ID" value="NZ_JACHIT010000001.1"/>
</dbReference>